<evidence type="ECO:0000313" key="7">
    <source>
        <dbReference type="EMBL" id="CAH1142293.1"/>
    </source>
</evidence>
<feature type="transmembrane region" description="Helical" evidence="5">
    <location>
        <begin position="310"/>
        <end position="331"/>
    </location>
</feature>
<evidence type="ECO:0000256" key="5">
    <source>
        <dbReference type="SAM" id="Phobius"/>
    </source>
</evidence>
<evidence type="ECO:0000256" key="2">
    <source>
        <dbReference type="ARBA" id="ARBA00022692"/>
    </source>
</evidence>
<reference evidence="7" key="1">
    <citation type="submission" date="2022-01" db="EMBL/GenBank/DDBJ databases">
        <authorList>
            <person name="King R."/>
        </authorList>
    </citation>
    <scope>NUCLEOTIDE SEQUENCE</scope>
</reference>
<dbReference type="Pfam" id="PF07690">
    <property type="entry name" value="MFS_1"/>
    <property type="match status" value="1"/>
</dbReference>
<dbReference type="InterPro" id="IPR036259">
    <property type="entry name" value="MFS_trans_sf"/>
</dbReference>
<dbReference type="PANTHER" id="PTHR23507">
    <property type="entry name" value="ZGC:174356"/>
    <property type="match status" value="1"/>
</dbReference>
<feature type="transmembrane region" description="Helical" evidence="5">
    <location>
        <begin position="6"/>
        <end position="23"/>
    </location>
</feature>
<evidence type="ECO:0000256" key="1">
    <source>
        <dbReference type="ARBA" id="ARBA00004141"/>
    </source>
</evidence>
<dbReference type="GO" id="GO:0016020">
    <property type="term" value="C:membrane"/>
    <property type="evidence" value="ECO:0007669"/>
    <property type="project" value="UniProtKB-SubCell"/>
</dbReference>
<dbReference type="InterPro" id="IPR020846">
    <property type="entry name" value="MFS_dom"/>
</dbReference>
<dbReference type="PANTHER" id="PTHR23507:SF39">
    <property type="entry name" value="GH23453P-RELATED"/>
    <property type="match status" value="1"/>
</dbReference>
<protein>
    <recommendedName>
        <fullName evidence="6">Major facilitator superfamily (MFS) profile domain-containing protein</fullName>
    </recommendedName>
</protein>
<accession>A0A9P0GRY1</accession>
<dbReference type="GO" id="GO:0022857">
    <property type="term" value="F:transmembrane transporter activity"/>
    <property type="evidence" value="ECO:0007669"/>
    <property type="project" value="InterPro"/>
</dbReference>
<dbReference type="PROSITE" id="PS50850">
    <property type="entry name" value="MFS"/>
    <property type="match status" value="1"/>
</dbReference>
<proteinExistence type="predicted"/>
<feature type="transmembrane region" description="Helical" evidence="5">
    <location>
        <begin position="125"/>
        <end position="145"/>
    </location>
</feature>
<evidence type="ECO:0000256" key="3">
    <source>
        <dbReference type="ARBA" id="ARBA00022989"/>
    </source>
</evidence>
<feature type="transmembrane region" description="Helical" evidence="5">
    <location>
        <begin position="184"/>
        <end position="209"/>
    </location>
</feature>
<gene>
    <name evidence="7" type="ORF">PHYEVI_LOCUS1260</name>
</gene>
<dbReference type="Proteomes" id="UP001153712">
    <property type="component" value="Chromosome 1"/>
</dbReference>
<feature type="transmembrane region" description="Helical" evidence="5">
    <location>
        <begin position="96"/>
        <end position="119"/>
    </location>
</feature>
<evidence type="ECO:0000259" key="6">
    <source>
        <dbReference type="PROSITE" id="PS50850"/>
    </source>
</evidence>
<evidence type="ECO:0000256" key="4">
    <source>
        <dbReference type="ARBA" id="ARBA00023136"/>
    </source>
</evidence>
<keyword evidence="4 5" id="KW-0472">Membrane</keyword>
<feature type="transmembrane region" description="Helical" evidence="5">
    <location>
        <begin position="343"/>
        <end position="362"/>
    </location>
</feature>
<sequence length="432" mass="49814">MVNSVLSDLAPIIFCMFVGTWSDKFGRKPFLILCLTGFVLSTLINTLIIHFEYVSPWWFVISNIPSSLTGGFTTLLMVISAYLTDVTDDNNRMIRLAIFEAFFALASILGNLSSSYLLYATSYEWIYIIATSFLVLSLLYTIFFIPESRKDIIPFSMKELINTINLKDIIKESFKKRENNTRPYIVTILVFYFVYQMSIGEISVTTLFLRKKLHWTLTKITTVNSVTSVGNVFGALFGTYILYKWLKIKEIYVCLLSFVLLSVSDILRALAFNDYYIYISYVFHIIYVLPILMLKTLMSFMLPPEDMGKIFALMYIIVTFDHMVFSIFYPLIYNATLDINSGIYNYFTLGIHVLVTIFSFVLTRFNFPRYLPPEGEEEKKKYSIQDGNKPTRKISIAVNGIDILAINEKRPIGRPSLELPDPRRLSQNPSIF</sequence>
<feature type="transmembrane region" description="Helical" evidence="5">
    <location>
        <begin position="57"/>
        <end position="84"/>
    </location>
</feature>
<keyword evidence="8" id="KW-1185">Reference proteome</keyword>
<feature type="transmembrane region" description="Helical" evidence="5">
    <location>
        <begin position="30"/>
        <end position="51"/>
    </location>
</feature>
<dbReference type="Gene3D" id="1.20.1250.20">
    <property type="entry name" value="MFS general substrate transporter like domains"/>
    <property type="match status" value="1"/>
</dbReference>
<dbReference type="InterPro" id="IPR011701">
    <property type="entry name" value="MFS"/>
</dbReference>
<dbReference type="SUPFAM" id="SSF103473">
    <property type="entry name" value="MFS general substrate transporter"/>
    <property type="match status" value="1"/>
</dbReference>
<comment type="subcellular location">
    <subcellularLocation>
        <location evidence="1">Membrane</location>
        <topology evidence="1">Multi-pass membrane protein</topology>
    </subcellularLocation>
</comment>
<feature type="transmembrane region" description="Helical" evidence="5">
    <location>
        <begin position="221"/>
        <end position="243"/>
    </location>
</feature>
<name>A0A9P0GRY1_PHYSR</name>
<feature type="transmembrane region" description="Helical" evidence="5">
    <location>
        <begin position="250"/>
        <end position="270"/>
    </location>
</feature>
<evidence type="ECO:0000313" key="8">
    <source>
        <dbReference type="Proteomes" id="UP001153712"/>
    </source>
</evidence>
<feature type="domain" description="Major facilitator superfamily (MFS) profile" evidence="6">
    <location>
        <begin position="1"/>
        <end position="371"/>
    </location>
</feature>
<feature type="transmembrane region" description="Helical" evidence="5">
    <location>
        <begin position="276"/>
        <end position="298"/>
    </location>
</feature>
<keyword evidence="3 5" id="KW-1133">Transmembrane helix</keyword>
<dbReference type="OrthoDB" id="430300at2759"/>
<keyword evidence="2 5" id="KW-0812">Transmembrane</keyword>
<organism evidence="7 8">
    <name type="scientific">Phyllotreta striolata</name>
    <name type="common">Striped flea beetle</name>
    <name type="synonym">Crioceris striolata</name>
    <dbReference type="NCBI Taxonomy" id="444603"/>
    <lineage>
        <taxon>Eukaryota</taxon>
        <taxon>Metazoa</taxon>
        <taxon>Ecdysozoa</taxon>
        <taxon>Arthropoda</taxon>
        <taxon>Hexapoda</taxon>
        <taxon>Insecta</taxon>
        <taxon>Pterygota</taxon>
        <taxon>Neoptera</taxon>
        <taxon>Endopterygota</taxon>
        <taxon>Coleoptera</taxon>
        <taxon>Polyphaga</taxon>
        <taxon>Cucujiformia</taxon>
        <taxon>Chrysomeloidea</taxon>
        <taxon>Chrysomelidae</taxon>
        <taxon>Galerucinae</taxon>
        <taxon>Alticini</taxon>
        <taxon>Phyllotreta</taxon>
    </lineage>
</organism>
<dbReference type="AlphaFoldDB" id="A0A9P0GRY1"/>
<dbReference type="EMBL" id="OU900094">
    <property type="protein sequence ID" value="CAH1142293.1"/>
    <property type="molecule type" value="Genomic_DNA"/>
</dbReference>